<feature type="domain" description="EAL" evidence="2">
    <location>
        <begin position="362"/>
        <end position="616"/>
    </location>
</feature>
<gene>
    <name evidence="4" type="ORF">FYJ44_02230</name>
</gene>
<dbReference type="PROSITE" id="PS50883">
    <property type="entry name" value="EAL"/>
    <property type="match status" value="1"/>
</dbReference>
<dbReference type="InterPro" id="IPR001633">
    <property type="entry name" value="EAL_dom"/>
</dbReference>
<evidence type="ECO:0000259" key="3">
    <source>
        <dbReference type="PROSITE" id="PS50887"/>
    </source>
</evidence>
<evidence type="ECO:0000259" key="2">
    <source>
        <dbReference type="PROSITE" id="PS50883"/>
    </source>
</evidence>
<evidence type="ECO:0000256" key="1">
    <source>
        <dbReference type="SAM" id="Phobius"/>
    </source>
</evidence>
<dbReference type="NCBIfam" id="TIGR00254">
    <property type="entry name" value="GGDEF"/>
    <property type="match status" value="1"/>
</dbReference>
<keyword evidence="5" id="KW-1185">Reference proteome</keyword>
<proteinExistence type="predicted"/>
<dbReference type="InterPro" id="IPR043128">
    <property type="entry name" value="Rev_trsase/Diguanyl_cyclase"/>
</dbReference>
<dbReference type="InterPro" id="IPR000160">
    <property type="entry name" value="GGDEF_dom"/>
</dbReference>
<sequence>MRNMLKFGLQTLFLLLVLLGAGTIYSIIQSQTYGRLINYVGIVRGATQRLVKMELAGQPRDVLVVYLDDILHELLTGDGPYGLIHPSDQEYEKNLSRLNVLWGKLKEDIRAVRKDKTASGVLLADSEAYFELANKTVFSAEAYADRQISLLLQLILIMALFLLLTWLFILWAYSKKMLLLEHLSKNLSDMTDRDALTGAYNLERFKREARELIRADETARYAVVYMDFADFKYINDVFGYEYGNAILREYTRIIQNELGDKEIFGRVSADNFVILRRYEEKMEVMARQRSIDAMITDFMSRSQNKQTVPVCCGICCIEDAPGDLVIENLLDRANFARKTVKNGVHANYAFYNESIRDKLLEEKAIVSQMQEALNDKEFVVYYQPKVGLSSGAIACAEALVRWKKADGRVIAPDKFIPIFEKNRLISALDQYVFETVCRFLRRRLDQGQPVLPISVNISRLQFFREDFVATYAGIKDRYRIPDGLLELEFTESIAFDNLAFLADIVNQLKRQGFFCSIDDFGKGYSSLSLLKSLPIDTLKIDRLFFLDSDDKEKDAILVESIVGLVRKLNIRTVAEGIESQEQVAFLKSINCDLVQGYVFFRPMPEQEYEAAIEREREREPLIQV</sequence>
<dbReference type="SMART" id="SM00267">
    <property type="entry name" value="GGDEF"/>
    <property type="match status" value="1"/>
</dbReference>
<dbReference type="SMART" id="SM00052">
    <property type="entry name" value="EAL"/>
    <property type="match status" value="1"/>
</dbReference>
<dbReference type="Proteomes" id="UP000477488">
    <property type="component" value="Unassembled WGS sequence"/>
</dbReference>
<name>A0A6L5XIF7_9BACT</name>
<dbReference type="EMBL" id="VUMH01000002">
    <property type="protein sequence ID" value="MSS26879.1"/>
    <property type="molecule type" value="Genomic_DNA"/>
</dbReference>
<organism evidence="4 5">
    <name type="scientific">Desulfovibrio porci</name>
    <dbReference type="NCBI Taxonomy" id="2605782"/>
    <lineage>
        <taxon>Bacteria</taxon>
        <taxon>Pseudomonadati</taxon>
        <taxon>Thermodesulfobacteriota</taxon>
        <taxon>Desulfovibrionia</taxon>
        <taxon>Desulfovibrionales</taxon>
        <taxon>Desulfovibrionaceae</taxon>
        <taxon>Desulfovibrio</taxon>
    </lineage>
</organism>
<evidence type="ECO:0000313" key="5">
    <source>
        <dbReference type="Proteomes" id="UP000477488"/>
    </source>
</evidence>
<comment type="caution">
    <text evidence="4">The sequence shown here is derived from an EMBL/GenBank/DDBJ whole genome shotgun (WGS) entry which is preliminary data.</text>
</comment>
<accession>A0A6L5XIF7</accession>
<keyword evidence="1" id="KW-1133">Transmembrane helix</keyword>
<dbReference type="CDD" id="cd01949">
    <property type="entry name" value="GGDEF"/>
    <property type="match status" value="1"/>
</dbReference>
<dbReference type="PANTHER" id="PTHR33121:SF71">
    <property type="entry name" value="OXYGEN SENSOR PROTEIN DOSP"/>
    <property type="match status" value="1"/>
</dbReference>
<feature type="domain" description="GGDEF" evidence="3">
    <location>
        <begin position="219"/>
        <end position="353"/>
    </location>
</feature>
<dbReference type="Pfam" id="PF00563">
    <property type="entry name" value="EAL"/>
    <property type="match status" value="1"/>
</dbReference>
<dbReference type="PANTHER" id="PTHR33121">
    <property type="entry name" value="CYCLIC DI-GMP PHOSPHODIESTERASE PDEF"/>
    <property type="match status" value="1"/>
</dbReference>
<dbReference type="Gene3D" id="3.30.70.270">
    <property type="match status" value="1"/>
</dbReference>
<dbReference type="InterPro" id="IPR035919">
    <property type="entry name" value="EAL_sf"/>
</dbReference>
<dbReference type="InterPro" id="IPR050706">
    <property type="entry name" value="Cyclic-di-GMP_PDE-like"/>
</dbReference>
<dbReference type="InterPro" id="IPR029787">
    <property type="entry name" value="Nucleotide_cyclase"/>
</dbReference>
<dbReference type="Gene3D" id="3.20.20.450">
    <property type="entry name" value="EAL domain"/>
    <property type="match status" value="1"/>
</dbReference>
<protein>
    <submittedName>
        <fullName evidence="4">Bifunctional diguanylate cyclase/phosphodiesterase</fullName>
    </submittedName>
</protein>
<dbReference type="SUPFAM" id="SSF141868">
    <property type="entry name" value="EAL domain-like"/>
    <property type="match status" value="1"/>
</dbReference>
<reference evidence="4 5" key="1">
    <citation type="submission" date="2019-09" db="EMBL/GenBank/DDBJ databases">
        <title>In-depth cultivation of the pig gut microbiome towards novel bacterial diversity and tailored functional studies.</title>
        <authorList>
            <person name="Wylensek D."/>
            <person name="Hitch T.C.A."/>
            <person name="Clavel T."/>
        </authorList>
    </citation>
    <scope>NUCLEOTIDE SEQUENCE [LARGE SCALE GENOMIC DNA]</scope>
    <source>
        <strain evidence="4 5">PG-178-WT-4</strain>
    </source>
</reference>
<keyword evidence="1" id="KW-0812">Transmembrane</keyword>
<feature type="transmembrane region" description="Helical" evidence="1">
    <location>
        <begin position="150"/>
        <end position="173"/>
    </location>
</feature>
<dbReference type="SUPFAM" id="SSF55073">
    <property type="entry name" value="Nucleotide cyclase"/>
    <property type="match status" value="1"/>
</dbReference>
<dbReference type="CDD" id="cd01948">
    <property type="entry name" value="EAL"/>
    <property type="match status" value="1"/>
</dbReference>
<dbReference type="GO" id="GO:0071111">
    <property type="term" value="F:cyclic-guanylate-specific phosphodiesterase activity"/>
    <property type="evidence" value="ECO:0007669"/>
    <property type="project" value="InterPro"/>
</dbReference>
<evidence type="ECO:0000313" key="4">
    <source>
        <dbReference type="EMBL" id="MSS26879.1"/>
    </source>
</evidence>
<keyword evidence="1" id="KW-0472">Membrane</keyword>
<dbReference type="AlphaFoldDB" id="A0A6L5XIF7"/>
<dbReference type="PROSITE" id="PS50887">
    <property type="entry name" value="GGDEF"/>
    <property type="match status" value="1"/>
</dbReference>
<dbReference type="Pfam" id="PF00990">
    <property type="entry name" value="GGDEF"/>
    <property type="match status" value="1"/>
</dbReference>